<protein>
    <submittedName>
        <fullName evidence="2">GSCFA domain protein</fullName>
    </submittedName>
</protein>
<evidence type="ECO:0000313" key="2">
    <source>
        <dbReference type="EMBL" id="EGV28541.1"/>
    </source>
</evidence>
<evidence type="ECO:0000259" key="1">
    <source>
        <dbReference type="Pfam" id="PF08885"/>
    </source>
</evidence>
<evidence type="ECO:0000313" key="3">
    <source>
        <dbReference type="Proteomes" id="UP000004200"/>
    </source>
</evidence>
<accession>G2E5X8</accession>
<dbReference type="Pfam" id="PF08885">
    <property type="entry name" value="GSCFA"/>
    <property type="match status" value="1"/>
</dbReference>
<feature type="domain" description="GSCFA" evidence="1">
    <location>
        <begin position="40"/>
        <end position="313"/>
    </location>
</feature>
<dbReference type="PATRIC" id="fig|765913.3.peg.3757"/>
<dbReference type="eggNOG" id="COG0455">
    <property type="taxonomic scope" value="Bacteria"/>
</dbReference>
<name>G2E5X8_9GAMM</name>
<comment type="caution">
    <text evidence="2">The sequence shown here is derived from an EMBL/GenBank/DDBJ whole genome shotgun (WGS) entry which is preliminary data.</text>
</comment>
<sequence>MNPYTNLPKTSFWSAAVAKSATTVPQNLYKKKWSIDKKDQIATAGSCFAQHIGRHLRENAYRVMDVEPPPQGLLITDQKRFGFSIYSARYGNIYTVRQLLQLAKEAFSEWLPGEIVWEGKNGRYYDAFRPGVEPDGLGSPEEVLAHRAYHLGRVRELFEKMDLFIFTLGLTEAWMHKESGTVFPTAPGTIAGTFDPSRYKFKNFLFEEVRHDFNTFKKIIHEKQIKKNKCKFILTVSPVPLTATASDKHVMLATTYSKSVLRAVAGQLSMHQHDIDYFPSYEIVSNPWSDYQFFEENLRSVRESGVNAVMQAFFLEHEGLVNNENLLLRSSSSEKVSEPDEDFENLVCEEAILDAFSR</sequence>
<keyword evidence="3" id="KW-1185">Reference proteome</keyword>
<reference evidence="2 3" key="1">
    <citation type="submission" date="2011-06" db="EMBL/GenBank/DDBJ databases">
        <title>The draft genome of Thiorhodococcus drewsii AZ1.</title>
        <authorList>
            <consortium name="US DOE Joint Genome Institute (JGI-PGF)"/>
            <person name="Lucas S."/>
            <person name="Han J."/>
            <person name="Lapidus A."/>
            <person name="Cheng J.-F."/>
            <person name="Goodwin L."/>
            <person name="Pitluck S."/>
            <person name="Peters L."/>
            <person name="Land M.L."/>
            <person name="Hauser L."/>
            <person name="Vogl K."/>
            <person name="Liu Z."/>
            <person name="Imhoff J."/>
            <person name="Thiel V."/>
            <person name="Frigaard N.-U."/>
            <person name="Bryant D.A."/>
            <person name="Woyke T.J."/>
        </authorList>
    </citation>
    <scope>NUCLEOTIDE SEQUENCE [LARGE SCALE GENOMIC DNA]</scope>
    <source>
        <strain evidence="2 3">AZ1</strain>
    </source>
</reference>
<dbReference type="InterPro" id="IPR014982">
    <property type="entry name" value="GSCFA"/>
</dbReference>
<dbReference type="Proteomes" id="UP000004200">
    <property type="component" value="Unassembled WGS sequence"/>
</dbReference>
<dbReference type="OrthoDB" id="369216at2"/>
<dbReference type="RefSeq" id="WP_007042404.1">
    <property type="nucleotide sequence ID" value="NZ_AFWT01000035.1"/>
</dbReference>
<gene>
    <name evidence="2" type="ORF">ThidrDRAFT_3691</name>
</gene>
<dbReference type="STRING" id="765913.ThidrDRAFT_3691"/>
<organism evidence="2 3">
    <name type="scientific">Thiorhodococcus drewsii AZ1</name>
    <dbReference type="NCBI Taxonomy" id="765913"/>
    <lineage>
        <taxon>Bacteria</taxon>
        <taxon>Pseudomonadati</taxon>
        <taxon>Pseudomonadota</taxon>
        <taxon>Gammaproteobacteria</taxon>
        <taxon>Chromatiales</taxon>
        <taxon>Chromatiaceae</taxon>
        <taxon>Thiorhodococcus</taxon>
    </lineage>
</organism>
<dbReference type="AlphaFoldDB" id="G2E5X8"/>
<dbReference type="EMBL" id="AFWT01000035">
    <property type="protein sequence ID" value="EGV28541.1"/>
    <property type="molecule type" value="Genomic_DNA"/>
</dbReference>
<proteinExistence type="predicted"/>